<protein>
    <recommendedName>
        <fullName evidence="8">Oxidase ustYa</fullName>
    </recommendedName>
</protein>
<name>A0A6A6X5K6_9PLEO</name>
<dbReference type="Pfam" id="PF11807">
    <property type="entry name" value="UstYa"/>
    <property type="match status" value="1"/>
</dbReference>
<organism evidence="6 7">
    <name type="scientific">Melanomma pulvis-pyrius CBS 109.77</name>
    <dbReference type="NCBI Taxonomy" id="1314802"/>
    <lineage>
        <taxon>Eukaryota</taxon>
        <taxon>Fungi</taxon>
        <taxon>Dikarya</taxon>
        <taxon>Ascomycota</taxon>
        <taxon>Pezizomycotina</taxon>
        <taxon>Dothideomycetes</taxon>
        <taxon>Pleosporomycetidae</taxon>
        <taxon>Pleosporales</taxon>
        <taxon>Melanommataceae</taxon>
        <taxon>Melanomma</taxon>
    </lineage>
</organism>
<evidence type="ECO:0000313" key="7">
    <source>
        <dbReference type="Proteomes" id="UP000799757"/>
    </source>
</evidence>
<feature type="transmembrane region" description="Helical" evidence="5">
    <location>
        <begin position="43"/>
        <end position="63"/>
    </location>
</feature>
<dbReference type="GO" id="GO:0016491">
    <property type="term" value="F:oxidoreductase activity"/>
    <property type="evidence" value="ECO:0007669"/>
    <property type="project" value="UniProtKB-KW"/>
</dbReference>
<dbReference type="InterPro" id="IPR021765">
    <property type="entry name" value="UstYa-like"/>
</dbReference>
<proteinExistence type="inferred from homology"/>
<evidence type="ECO:0008006" key="8">
    <source>
        <dbReference type="Google" id="ProtNLM"/>
    </source>
</evidence>
<keyword evidence="5" id="KW-1133">Transmembrane helix</keyword>
<dbReference type="PANTHER" id="PTHR33365">
    <property type="entry name" value="YALI0B05434P"/>
    <property type="match status" value="1"/>
</dbReference>
<keyword evidence="7" id="KW-1185">Reference proteome</keyword>
<sequence>MFPSFSKQHGYSYSNLSNESQDDLELSKTDTKLPSPPSKRNRLAQTIKLVCCSVGFLLIGFFLGQSFAQRGSKYSGSLALAVEPHLFNYEKLFGGKPSNESNSAWEELFPKRGGFFTHPKIAPKRSAYAVFHQLHCLNAIREAYWTTLDAAISPAALDLGSVPFGISPPHMQHCIDLLRQTLMCSPDLTVEVKNETLGGVTGFGTVHQCRNWNQLTGWMEKWEDVGAPVRKPGEEGHGGHGHHHGS</sequence>
<dbReference type="AlphaFoldDB" id="A0A6A6X5K6"/>
<keyword evidence="2" id="KW-0560">Oxidoreductase</keyword>
<dbReference type="OrthoDB" id="3687641at2759"/>
<dbReference type="PANTHER" id="PTHR33365:SF11">
    <property type="entry name" value="TAT PATHWAY SIGNAL SEQUENCE"/>
    <property type="match status" value="1"/>
</dbReference>
<gene>
    <name evidence="6" type="ORF">K505DRAFT_409228</name>
</gene>
<comment type="similarity">
    <text evidence="3">Belongs to the ustYa family.</text>
</comment>
<evidence type="ECO:0000313" key="6">
    <source>
        <dbReference type="EMBL" id="KAF2791433.1"/>
    </source>
</evidence>
<evidence type="ECO:0000256" key="2">
    <source>
        <dbReference type="ARBA" id="ARBA00023002"/>
    </source>
</evidence>
<dbReference type="Proteomes" id="UP000799757">
    <property type="component" value="Unassembled WGS sequence"/>
</dbReference>
<evidence type="ECO:0000256" key="4">
    <source>
        <dbReference type="SAM" id="MobiDB-lite"/>
    </source>
</evidence>
<dbReference type="EMBL" id="MU002019">
    <property type="protein sequence ID" value="KAF2791433.1"/>
    <property type="molecule type" value="Genomic_DNA"/>
</dbReference>
<comment type="pathway">
    <text evidence="1">Mycotoxin biosynthesis.</text>
</comment>
<accession>A0A6A6X5K6</accession>
<reference evidence="6" key="1">
    <citation type="journal article" date="2020" name="Stud. Mycol.">
        <title>101 Dothideomycetes genomes: a test case for predicting lifestyles and emergence of pathogens.</title>
        <authorList>
            <person name="Haridas S."/>
            <person name="Albert R."/>
            <person name="Binder M."/>
            <person name="Bloem J."/>
            <person name="Labutti K."/>
            <person name="Salamov A."/>
            <person name="Andreopoulos B."/>
            <person name="Baker S."/>
            <person name="Barry K."/>
            <person name="Bills G."/>
            <person name="Bluhm B."/>
            <person name="Cannon C."/>
            <person name="Castanera R."/>
            <person name="Culley D."/>
            <person name="Daum C."/>
            <person name="Ezra D."/>
            <person name="Gonzalez J."/>
            <person name="Henrissat B."/>
            <person name="Kuo A."/>
            <person name="Liang C."/>
            <person name="Lipzen A."/>
            <person name="Lutzoni F."/>
            <person name="Magnuson J."/>
            <person name="Mondo S."/>
            <person name="Nolan M."/>
            <person name="Ohm R."/>
            <person name="Pangilinan J."/>
            <person name="Park H.-J."/>
            <person name="Ramirez L."/>
            <person name="Alfaro M."/>
            <person name="Sun H."/>
            <person name="Tritt A."/>
            <person name="Yoshinaga Y."/>
            <person name="Zwiers L.-H."/>
            <person name="Turgeon B."/>
            <person name="Goodwin S."/>
            <person name="Spatafora J."/>
            <person name="Crous P."/>
            <person name="Grigoriev I."/>
        </authorList>
    </citation>
    <scope>NUCLEOTIDE SEQUENCE</scope>
    <source>
        <strain evidence="6">CBS 109.77</strain>
    </source>
</reference>
<evidence type="ECO:0000256" key="1">
    <source>
        <dbReference type="ARBA" id="ARBA00004685"/>
    </source>
</evidence>
<keyword evidence="5" id="KW-0472">Membrane</keyword>
<keyword evidence="5" id="KW-0812">Transmembrane</keyword>
<feature type="compositionally biased region" description="Polar residues" evidence="4">
    <location>
        <begin position="1"/>
        <end position="19"/>
    </location>
</feature>
<feature type="region of interest" description="Disordered" evidence="4">
    <location>
        <begin position="1"/>
        <end position="39"/>
    </location>
</feature>
<evidence type="ECO:0000256" key="5">
    <source>
        <dbReference type="SAM" id="Phobius"/>
    </source>
</evidence>
<evidence type="ECO:0000256" key="3">
    <source>
        <dbReference type="ARBA" id="ARBA00035112"/>
    </source>
</evidence>
<dbReference type="GO" id="GO:0043386">
    <property type="term" value="P:mycotoxin biosynthetic process"/>
    <property type="evidence" value="ECO:0007669"/>
    <property type="project" value="InterPro"/>
</dbReference>